<dbReference type="EMBL" id="JBHUOQ010000003">
    <property type="protein sequence ID" value="MFD2830453.1"/>
    <property type="molecule type" value="Genomic_DNA"/>
</dbReference>
<proteinExistence type="inferred from homology"/>
<gene>
    <name evidence="9" type="ORF">ACFSX4_08275</name>
</gene>
<accession>A0ABW5WWN8</accession>
<dbReference type="Pfam" id="PF00392">
    <property type="entry name" value="GntR"/>
    <property type="match status" value="1"/>
</dbReference>
<evidence type="ECO:0000313" key="9">
    <source>
        <dbReference type="EMBL" id="MFD2830453.1"/>
    </source>
</evidence>
<dbReference type="Gene3D" id="1.10.10.10">
    <property type="entry name" value="Winged helix-like DNA-binding domain superfamily/Winged helix DNA-binding domain"/>
    <property type="match status" value="1"/>
</dbReference>
<keyword evidence="4" id="KW-0663">Pyridoxal phosphate</keyword>
<keyword evidence="3 9" id="KW-0032">Aminotransferase</keyword>
<dbReference type="PROSITE" id="PS50949">
    <property type="entry name" value="HTH_GNTR"/>
    <property type="match status" value="1"/>
</dbReference>
<dbReference type="SUPFAM" id="SSF46785">
    <property type="entry name" value="Winged helix' DNA-binding domain"/>
    <property type="match status" value="1"/>
</dbReference>
<comment type="cofactor">
    <cofactor evidence="1">
        <name>pyridoxal 5'-phosphate</name>
        <dbReference type="ChEBI" id="CHEBI:597326"/>
    </cofactor>
</comment>
<keyword evidence="5" id="KW-0805">Transcription regulation</keyword>
<comment type="caution">
    <text evidence="9">The sequence shown here is derived from an EMBL/GenBank/DDBJ whole genome shotgun (WGS) entry which is preliminary data.</text>
</comment>
<dbReference type="InterPro" id="IPR015424">
    <property type="entry name" value="PyrdxlP-dep_Trfase"/>
</dbReference>
<dbReference type="CDD" id="cd07377">
    <property type="entry name" value="WHTH_GntR"/>
    <property type="match status" value="1"/>
</dbReference>
<protein>
    <submittedName>
        <fullName evidence="9">PLP-dependent aminotransferase family protein</fullName>
    </submittedName>
</protein>
<reference evidence="10" key="1">
    <citation type="journal article" date="2019" name="Int. J. Syst. Evol. Microbiol.">
        <title>The Global Catalogue of Microorganisms (GCM) 10K type strain sequencing project: providing services to taxonomists for standard genome sequencing and annotation.</title>
        <authorList>
            <consortium name="The Broad Institute Genomics Platform"/>
            <consortium name="The Broad Institute Genome Sequencing Center for Infectious Disease"/>
            <person name="Wu L."/>
            <person name="Ma J."/>
        </authorList>
    </citation>
    <scope>NUCLEOTIDE SEQUENCE [LARGE SCALE GENOMIC DNA]</scope>
    <source>
        <strain evidence="10">KCTC 33575</strain>
    </source>
</reference>
<keyword evidence="10" id="KW-1185">Reference proteome</keyword>
<name>A0ABW5WWN8_9STAP</name>
<dbReference type="PANTHER" id="PTHR46577:SF1">
    <property type="entry name" value="HTH-TYPE TRANSCRIPTIONAL REGULATORY PROTEIN GABR"/>
    <property type="match status" value="1"/>
</dbReference>
<sequence length="444" mass="50296">MFLHLEKQKNEPLYAQIYKQIKENILSGSLKSHEKLPGKRQLKTDLAVSMTTIETAYRLLMDEDLIYSREKSGCYVSELDTLRTEHKTSPEINKPEPVVYQLPLASVDTSIVQNDVIKQISKNVFNNHTLLNQGAPSGETELKDAVMDYLHINRGAACSRDQIFIGPSTEYLLNQVLYLLKRPSITIEDPGYPMLKGVLNRLNMPFDIAEVETDGINIKDVQALNNTVTHVTPSHQFPGGSVLSLNKRIQLLNHAAACGSYIIEDDYDSEFRYTGKPLPSLQGLDQNDRTIYMNTFSKSIYPSLRLAVMVLPKETAEEYYRHGLSCNVSRHIQHITADFINGGYLERHINRVRKIYGEKMERITDYIESNYPGAAVQGAHTGMHFILKVPGIDVSKYAEKHRLLCMNHYAVQDKFKDSIIVGIGEQSAGEIMKILNMFLKDAIQ</sequence>
<evidence type="ECO:0000313" key="10">
    <source>
        <dbReference type="Proteomes" id="UP001597519"/>
    </source>
</evidence>
<dbReference type="SMART" id="SM00345">
    <property type="entry name" value="HTH_GNTR"/>
    <property type="match status" value="1"/>
</dbReference>
<dbReference type="InterPro" id="IPR000524">
    <property type="entry name" value="Tscrpt_reg_HTH_GntR"/>
</dbReference>
<dbReference type="InterPro" id="IPR051446">
    <property type="entry name" value="HTH_trans_reg/aminotransferase"/>
</dbReference>
<evidence type="ECO:0000256" key="7">
    <source>
        <dbReference type="ARBA" id="ARBA00023163"/>
    </source>
</evidence>
<dbReference type="InterPro" id="IPR036388">
    <property type="entry name" value="WH-like_DNA-bd_sf"/>
</dbReference>
<dbReference type="CDD" id="cd00609">
    <property type="entry name" value="AAT_like"/>
    <property type="match status" value="1"/>
</dbReference>
<evidence type="ECO:0000256" key="4">
    <source>
        <dbReference type="ARBA" id="ARBA00022898"/>
    </source>
</evidence>
<dbReference type="PANTHER" id="PTHR46577">
    <property type="entry name" value="HTH-TYPE TRANSCRIPTIONAL REGULATORY PROTEIN GABR"/>
    <property type="match status" value="1"/>
</dbReference>
<evidence type="ECO:0000256" key="6">
    <source>
        <dbReference type="ARBA" id="ARBA00023125"/>
    </source>
</evidence>
<comment type="similarity">
    <text evidence="2">In the C-terminal section; belongs to the class-I pyridoxal-phosphate-dependent aminotransferase family.</text>
</comment>
<evidence type="ECO:0000259" key="8">
    <source>
        <dbReference type="PROSITE" id="PS50949"/>
    </source>
</evidence>
<evidence type="ECO:0000256" key="2">
    <source>
        <dbReference type="ARBA" id="ARBA00005384"/>
    </source>
</evidence>
<dbReference type="InterPro" id="IPR036390">
    <property type="entry name" value="WH_DNA-bd_sf"/>
</dbReference>
<evidence type="ECO:0000256" key="5">
    <source>
        <dbReference type="ARBA" id="ARBA00023015"/>
    </source>
</evidence>
<keyword evidence="6" id="KW-0238">DNA-binding</keyword>
<keyword evidence="3 9" id="KW-0808">Transferase</keyword>
<dbReference type="Proteomes" id="UP001597519">
    <property type="component" value="Unassembled WGS sequence"/>
</dbReference>
<evidence type="ECO:0000256" key="1">
    <source>
        <dbReference type="ARBA" id="ARBA00001933"/>
    </source>
</evidence>
<dbReference type="InterPro" id="IPR015421">
    <property type="entry name" value="PyrdxlP-dep_Trfase_major"/>
</dbReference>
<feature type="domain" description="HTH gntR-type" evidence="8">
    <location>
        <begin position="11"/>
        <end position="79"/>
    </location>
</feature>
<dbReference type="GO" id="GO:0008483">
    <property type="term" value="F:transaminase activity"/>
    <property type="evidence" value="ECO:0007669"/>
    <property type="project" value="UniProtKB-KW"/>
</dbReference>
<evidence type="ECO:0000256" key="3">
    <source>
        <dbReference type="ARBA" id="ARBA00022576"/>
    </source>
</evidence>
<dbReference type="SUPFAM" id="SSF53383">
    <property type="entry name" value="PLP-dependent transferases"/>
    <property type="match status" value="1"/>
</dbReference>
<dbReference type="RefSeq" id="WP_377773500.1">
    <property type="nucleotide sequence ID" value="NZ_JBHUOQ010000003.1"/>
</dbReference>
<organism evidence="9 10">
    <name type="scientific">Corticicoccus populi</name>
    <dbReference type="NCBI Taxonomy" id="1812821"/>
    <lineage>
        <taxon>Bacteria</taxon>
        <taxon>Bacillati</taxon>
        <taxon>Bacillota</taxon>
        <taxon>Bacilli</taxon>
        <taxon>Bacillales</taxon>
        <taxon>Staphylococcaceae</taxon>
        <taxon>Corticicoccus</taxon>
    </lineage>
</organism>
<keyword evidence="7" id="KW-0804">Transcription</keyword>
<dbReference type="Gene3D" id="3.40.640.10">
    <property type="entry name" value="Type I PLP-dependent aspartate aminotransferase-like (Major domain)"/>
    <property type="match status" value="1"/>
</dbReference>